<evidence type="ECO:0000313" key="7">
    <source>
        <dbReference type="EMBL" id="NML47793.1"/>
    </source>
</evidence>
<keyword evidence="3 6" id="KW-0812">Transmembrane</keyword>
<organism evidence="7 8">
    <name type="scientific">Ramlibacter agri</name>
    <dbReference type="NCBI Taxonomy" id="2728837"/>
    <lineage>
        <taxon>Bacteria</taxon>
        <taxon>Pseudomonadati</taxon>
        <taxon>Pseudomonadota</taxon>
        <taxon>Betaproteobacteria</taxon>
        <taxon>Burkholderiales</taxon>
        <taxon>Comamonadaceae</taxon>
        <taxon>Ramlibacter</taxon>
    </lineage>
</organism>
<evidence type="ECO:0000256" key="3">
    <source>
        <dbReference type="ARBA" id="ARBA00022692"/>
    </source>
</evidence>
<dbReference type="RefSeq" id="WP_169422052.1">
    <property type="nucleotide sequence ID" value="NZ_JABBFX010000003.1"/>
</dbReference>
<comment type="subcellular location">
    <subcellularLocation>
        <location evidence="1">Cell membrane</location>
        <topology evidence="1">Multi-pass membrane protein</topology>
    </subcellularLocation>
</comment>
<reference evidence="7 8" key="1">
    <citation type="submission" date="2020-04" db="EMBL/GenBank/DDBJ databases">
        <title>Ramlibacter sp. G-1-2-2 isolated from soil.</title>
        <authorList>
            <person name="Dahal R.H."/>
        </authorList>
    </citation>
    <scope>NUCLEOTIDE SEQUENCE [LARGE SCALE GENOMIC DNA]</scope>
    <source>
        <strain evidence="7 8">G-1-2-2</strain>
    </source>
</reference>
<evidence type="ECO:0000256" key="2">
    <source>
        <dbReference type="ARBA" id="ARBA00022475"/>
    </source>
</evidence>
<feature type="transmembrane region" description="Helical" evidence="6">
    <location>
        <begin position="342"/>
        <end position="361"/>
    </location>
</feature>
<protein>
    <submittedName>
        <fullName evidence="7">Oligosaccharide flippase family protein</fullName>
    </submittedName>
</protein>
<dbReference type="PANTHER" id="PTHR30250:SF26">
    <property type="entry name" value="PSMA PROTEIN"/>
    <property type="match status" value="1"/>
</dbReference>
<evidence type="ECO:0000256" key="4">
    <source>
        <dbReference type="ARBA" id="ARBA00022989"/>
    </source>
</evidence>
<feature type="transmembrane region" description="Helical" evidence="6">
    <location>
        <begin position="116"/>
        <end position="134"/>
    </location>
</feature>
<evidence type="ECO:0000256" key="6">
    <source>
        <dbReference type="SAM" id="Phobius"/>
    </source>
</evidence>
<dbReference type="AlphaFoldDB" id="A0A848HGY9"/>
<evidence type="ECO:0000256" key="1">
    <source>
        <dbReference type="ARBA" id="ARBA00004651"/>
    </source>
</evidence>
<accession>A0A848HGY9</accession>
<evidence type="ECO:0000256" key="5">
    <source>
        <dbReference type="ARBA" id="ARBA00023136"/>
    </source>
</evidence>
<gene>
    <name evidence="7" type="ORF">HHL11_28855</name>
</gene>
<feature type="transmembrane region" description="Helical" evidence="6">
    <location>
        <begin position="176"/>
        <end position="195"/>
    </location>
</feature>
<feature type="transmembrane region" description="Helical" evidence="6">
    <location>
        <begin position="12"/>
        <end position="32"/>
    </location>
</feature>
<dbReference type="InterPro" id="IPR050833">
    <property type="entry name" value="Poly_Biosynth_Transport"/>
</dbReference>
<dbReference type="Proteomes" id="UP000541185">
    <property type="component" value="Unassembled WGS sequence"/>
</dbReference>
<dbReference type="EMBL" id="JABBFX010000003">
    <property type="protein sequence ID" value="NML47793.1"/>
    <property type="molecule type" value="Genomic_DNA"/>
</dbReference>
<proteinExistence type="predicted"/>
<feature type="transmembrane region" description="Helical" evidence="6">
    <location>
        <begin position="303"/>
        <end position="322"/>
    </location>
</feature>
<dbReference type="PANTHER" id="PTHR30250">
    <property type="entry name" value="PST FAMILY PREDICTED COLANIC ACID TRANSPORTER"/>
    <property type="match status" value="1"/>
</dbReference>
<keyword evidence="4 6" id="KW-1133">Transmembrane helix</keyword>
<dbReference type="GO" id="GO:0005886">
    <property type="term" value="C:plasma membrane"/>
    <property type="evidence" value="ECO:0007669"/>
    <property type="project" value="UniProtKB-SubCell"/>
</dbReference>
<feature type="transmembrane region" description="Helical" evidence="6">
    <location>
        <begin position="38"/>
        <end position="64"/>
    </location>
</feature>
<keyword evidence="2" id="KW-1003">Cell membrane</keyword>
<feature type="transmembrane region" description="Helical" evidence="6">
    <location>
        <begin position="429"/>
        <end position="447"/>
    </location>
</feature>
<sequence>MLRNIGSNIIGTILPSLAALAAVPMLVGKLGMGGFGVFSMQVAALFFFGLSDFGISRAIVLLAFDRGFTGDAGWRRPYAIGMRYSVMISTAVLLAGPVAGLVLWHWHPGQADPSDLAWSSALTFASAAFMLVSQPPRAVLEAHQRFFVANLIRGPAAAAIFLAPLAAFAFHVSLTSAAIAILATRIIAAGGYFLACRGVGAAQPAPAEVLPAQELPALRRAFLHKAIWLGLTNIFSMLLAYVDRFVLAALASAAAVGRYAIAQEVVTKLWIASGAAISAGTPRLASHRGEADTQALQVTARQLIRVMWVLGVAPAAVLIAFGEPLLRLWLRGSFDPGSVLPLQVMALGVGVNNLTQVNFALLQVHGGERRGAWLQVFHLAFMAAALALLVPRYGVPGAAFAFSARLLADAMLVRWLLRGTSPEAARAGVGMPAQLACAAGLTALLLATRW</sequence>
<feature type="transmembrane region" description="Helical" evidence="6">
    <location>
        <begin position="84"/>
        <end position="104"/>
    </location>
</feature>
<feature type="transmembrane region" description="Helical" evidence="6">
    <location>
        <begin position="373"/>
        <end position="391"/>
    </location>
</feature>
<keyword evidence="8" id="KW-1185">Reference proteome</keyword>
<comment type="caution">
    <text evidence="7">The sequence shown here is derived from an EMBL/GenBank/DDBJ whole genome shotgun (WGS) entry which is preliminary data.</text>
</comment>
<keyword evidence="5 6" id="KW-0472">Membrane</keyword>
<feature type="transmembrane region" description="Helical" evidence="6">
    <location>
        <begin position="146"/>
        <end position="170"/>
    </location>
</feature>
<evidence type="ECO:0000313" key="8">
    <source>
        <dbReference type="Proteomes" id="UP000541185"/>
    </source>
</evidence>
<name>A0A848HGY9_9BURK</name>